<evidence type="ECO:0000313" key="1">
    <source>
        <dbReference type="EMBL" id="KAL0297730.1"/>
    </source>
</evidence>
<organism evidence="1">
    <name type="scientific">Sesamum radiatum</name>
    <name type="common">Black benniseed</name>
    <dbReference type="NCBI Taxonomy" id="300843"/>
    <lineage>
        <taxon>Eukaryota</taxon>
        <taxon>Viridiplantae</taxon>
        <taxon>Streptophyta</taxon>
        <taxon>Embryophyta</taxon>
        <taxon>Tracheophyta</taxon>
        <taxon>Spermatophyta</taxon>
        <taxon>Magnoliopsida</taxon>
        <taxon>eudicotyledons</taxon>
        <taxon>Gunneridae</taxon>
        <taxon>Pentapetalae</taxon>
        <taxon>asterids</taxon>
        <taxon>lamiids</taxon>
        <taxon>Lamiales</taxon>
        <taxon>Pedaliaceae</taxon>
        <taxon>Sesamum</taxon>
    </lineage>
</organism>
<dbReference type="AlphaFoldDB" id="A0AAW2JVJ9"/>
<proteinExistence type="predicted"/>
<comment type="caution">
    <text evidence="1">The sequence shown here is derived from an EMBL/GenBank/DDBJ whole genome shotgun (WGS) entry which is preliminary data.</text>
</comment>
<name>A0AAW2JVJ9_SESRA</name>
<reference evidence="1" key="1">
    <citation type="submission" date="2020-06" db="EMBL/GenBank/DDBJ databases">
        <authorList>
            <person name="Li T."/>
            <person name="Hu X."/>
            <person name="Zhang T."/>
            <person name="Song X."/>
            <person name="Zhang H."/>
            <person name="Dai N."/>
            <person name="Sheng W."/>
            <person name="Hou X."/>
            <person name="Wei L."/>
        </authorList>
    </citation>
    <scope>NUCLEOTIDE SEQUENCE</scope>
    <source>
        <strain evidence="1">G02</strain>
        <tissue evidence="1">Leaf</tissue>
    </source>
</reference>
<accession>A0AAW2JVJ9</accession>
<protein>
    <submittedName>
        <fullName evidence="1">Uncharacterized protein</fullName>
    </submittedName>
</protein>
<sequence length="121" mass="13358">MNWDQRMVYDADGPHFFLAHPNPKPMGAYSSLPTDGTEAGPSSYGYDVSRLSDRFFYAVRAADQPLHNGCDESQLSAVAGWLTSKPRTTCLRDATIRCPSGLVTCYLAITLSPPITTTRRR</sequence>
<reference evidence="1" key="2">
    <citation type="journal article" date="2024" name="Plant">
        <title>Genomic evolution and insights into agronomic trait innovations of Sesamum species.</title>
        <authorList>
            <person name="Miao H."/>
            <person name="Wang L."/>
            <person name="Qu L."/>
            <person name="Liu H."/>
            <person name="Sun Y."/>
            <person name="Le M."/>
            <person name="Wang Q."/>
            <person name="Wei S."/>
            <person name="Zheng Y."/>
            <person name="Lin W."/>
            <person name="Duan Y."/>
            <person name="Cao H."/>
            <person name="Xiong S."/>
            <person name="Wang X."/>
            <person name="Wei L."/>
            <person name="Li C."/>
            <person name="Ma Q."/>
            <person name="Ju M."/>
            <person name="Zhao R."/>
            <person name="Li G."/>
            <person name="Mu C."/>
            <person name="Tian Q."/>
            <person name="Mei H."/>
            <person name="Zhang T."/>
            <person name="Gao T."/>
            <person name="Zhang H."/>
        </authorList>
    </citation>
    <scope>NUCLEOTIDE SEQUENCE</scope>
    <source>
        <strain evidence="1">G02</strain>
    </source>
</reference>
<dbReference type="EMBL" id="JACGWJ010000032">
    <property type="protein sequence ID" value="KAL0297730.1"/>
    <property type="molecule type" value="Genomic_DNA"/>
</dbReference>
<gene>
    <name evidence="1" type="ORF">Sradi_6825100</name>
</gene>